<dbReference type="Proteomes" id="UP000770785">
    <property type="component" value="Unassembled WGS sequence"/>
</dbReference>
<keyword evidence="4" id="KW-0378">Hydrolase</keyword>
<reference evidence="4 5" key="1">
    <citation type="submission" date="2020-03" db="EMBL/GenBank/DDBJ databases">
        <title>Genomic Encyclopedia of Type Strains, Phase IV (KMG-IV): sequencing the most valuable type-strain genomes for metagenomic binning, comparative biology and taxonomic classification.</title>
        <authorList>
            <person name="Goeker M."/>
        </authorList>
    </citation>
    <scope>NUCLEOTIDE SEQUENCE [LARGE SCALE GENOMIC DNA]</scope>
    <source>
        <strain evidence="4 5">DSM 105096</strain>
    </source>
</reference>
<feature type="compositionally biased region" description="Acidic residues" evidence="1">
    <location>
        <begin position="338"/>
        <end position="357"/>
    </location>
</feature>
<proteinExistence type="predicted"/>
<organism evidence="4 5">
    <name type="scientific">Neolewinella antarctica</name>
    <dbReference type="NCBI Taxonomy" id="442734"/>
    <lineage>
        <taxon>Bacteria</taxon>
        <taxon>Pseudomonadati</taxon>
        <taxon>Bacteroidota</taxon>
        <taxon>Saprospiria</taxon>
        <taxon>Saprospirales</taxon>
        <taxon>Lewinellaceae</taxon>
        <taxon>Neolewinella</taxon>
    </lineage>
</organism>
<dbReference type="InterPro" id="IPR005135">
    <property type="entry name" value="Endo/exonuclease/phosphatase"/>
</dbReference>
<evidence type="ECO:0000313" key="5">
    <source>
        <dbReference type="Proteomes" id="UP000770785"/>
    </source>
</evidence>
<dbReference type="InterPro" id="IPR036691">
    <property type="entry name" value="Endo/exonu/phosph_ase_sf"/>
</dbReference>
<evidence type="ECO:0000313" key="4">
    <source>
        <dbReference type="EMBL" id="NJC24872.1"/>
    </source>
</evidence>
<dbReference type="SUPFAM" id="SSF56219">
    <property type="entry name" value="DNase I-like"/>
    <property type="match status" value="1"/>
</dbReference>
<dbReference type="GO" id="GO:0004519">
    <property type="term" value="F:endonuclease activity"/>
    <property type="evidence" value="ECO:0007669"/>
    <property type="project" value="UniProtKB-KW"/>
</dbReference>
<keyword evidence="4" id="KW-0540">Nuclease</keyword>
<evidence type="ECO:0000259" key="3">
    <source>
        <dbReference type="Pfam" id="PF03372"/>
    </source>
</evidence>
<feature type="transmembrane region" description="Helical" evidence="2">
    <location>
        <begin position="69"/>
        <end position="89"/>
    </location>
</feature>
<sequence length="375" mass="42458">MYNLKPCLINEVLNIIAIVLGFVGVIGTLMPFIPKDDYWIRGFDYPRLQLVCVLALSAGLFAFENDLTAMGWQLAFWLVLAVAGLYQAYRILPYTQLWRTHSRTANFPEHDGRHLRMLVSNVLQTNKSSDKLVERVKTHNPDIFLTLESNQWWEEKMDEALLADYPHKVSVPLENLYGMHLYSKLELFDAEVLYRIKDDIPGIDATVELDNGKRIKLFFVHPMPPAPGEAYASTGRDAELALVGKEVKKYGDTAIVAGDLNDVAWSHSTRLFKRLSGLVDPRVGRGLFATFHANFWFARWPLDHLFHTTDLALVSLKRLKSIDSDHFPILVELSYEPEADDHDNEEADSDDHAEADETIAKGKSGVEDTVDATIS</sequence>
<evidence type="ECO:0000256" key="2">
    <source>
        <dbReference type="SAM" id="Phobius"/>
    </source>
</evidence>
<keyword evidence="5" id="KW-1185">Reference proteome</keyword>
<feature type="transmembrane region" description="Helical" evidence="2">
    <location>
        <begin position="12"/>
        <end position="33"/>
    </location>
</feature>
<keyword evidence="2" id="KW-1133">Transmembrane helix</keyword>
<feature type="region of interest" description="Disordered" evidence="1">
    <location>
        <begin position="338"/>
        <end position="375"/>
    </location>
</feature>
<evidence type="ECO:0000256" key="1">
    <source>
        <dbReference type="SAM" id="MobiDB-lite"/>
    </source>
</evidence>
<feature type="domain" description="Endonuclease/exonuclease/phosphatase" evidence="3">
    <location>
        <begin position="122"/>
        <end position="326"/>
    </location>
</feature>
<dbReference type="Pfam" id="PF03372">
    <property type="entry name" value="Exo_endo_phos"/>
    <property type="match status" value="1"/>
</dbReference>
<dbReference type="RefSeq" id="WP_168035673.1">
    <property type="nucleotide sequence ID" value="NZ_JAATJH010000001.1"/>
</dbReference>
<keyword evidence="2" id="KW-0812">Transmembrane</keyword>
<keyword evidence="2" id="KW-0472">Membrane</keyword>
<name>A0ABX0X7R6_9BACT</name>
<accession>A0ABX0X7R6</accession>
<dbReference type="Gene3D" id="3.60.10.10">
    <property type="entry name" value="Endonuclease/exonuclease/phosphatase"/>
    <property type="match status" value="1"/>
</dbReference>
<gene>
    <name evidence="4" type="ORF">GGR27_000353</name>
</gene>
<dbReference type="EMBL" id="JAATJH010000001">
    <property type="protein sequence ID" value="NJC24872.1"/>
    <property type="molecule type" value="Genomic_DNA"/>
</dbReference>
<comment type="caution">
    <text evidence="4">The sequence shown here is derived from an EMBL/GenBank/DDBJ whole genome shotgun (WGS) entry which is preliminary data.</text>
</comment>
<keyword evidence="4" id="KW-0255">Endonuclease</keyword>
<protein>
    <submittedName>
        <fullName evidence="4">Endonuclease/exonuclease/phosphatase (EEP) superfamily protein YafD</fullName>
    </submittedName>
</protein>